<protein>
    <recommendedName>
        <fullName evidence="3">Lipoprotein</fullName>
    </recommendedName>
</protein>
<evidence type="ECO:0000313" key="2">
    <source>
        <dbReference type="Proteomes" id="UP000199595"/>
    </source>
</evidence>
<dbReference type="Proteomes" id="UP000199595">
    <property type="component" value="Unassembled WGS sequence"/>
</dbReference>
<dbReference type="RefSeq" id="WP_090125445.1">
    <property type="nucleotide sequence ID" value="NZ_FNNJ01000010.1"/>
</dbReference>
<name>A0A1H3F6K3_9FLAO</name>
<evidence type="ECO:0008006" key="3">
    <source>
        <dbReference type="Google" id="ProtNLM"/>
    </source>
</evidence>
<evidence type="ECO:0000313" key="1">
    <source>
        <dbReference type="EMBL" id="SDX86560.1"/>
    </source>
</evidence>
<dbReference type="STRING" id="762486.SAMN05444411_110141"/>
<dbReference type="EMBL" id="FNNJ01000010">
    <property type="protein sequence ID" value="SDX86560.1"/>
    <property type="molecule type" value="Genomic_DNA"/>
</dbReference>
<gene>
    <name evidence="1" type="ORF">SAMN05444411_110141</name>
</gene>
<organism evidence="1 2">
    <name type="scientific">Lutibacter oricola</name>
    <dbReference type="NCBI Taxonomy" id="762486"/>
    <lineage>
        <taxon>Bacteria</taxon>
        <taxon>Pseudomonadati</taxon>
        <taxon>Bacteroidota</taxon>
        <taxon>Flavobacteriia</taxon>
        <taxon>Flavobacteriales</taxon>
        <taxon>Flavobacteriaceae</taxon>
        <taxon>Lutibacter</taxon>
    </lineage>
</organism>
<dbReference type="PROSITE" id="PS51257">
    <property type="entry name" value="PROKAR_LIPOPROTEIN"/>
    <property type="match status" value="1"/>
</dbReference>
<sequence length="172" mass="19294">MKNIYKYTLLIITLITTSACPSDEDDCIKTITIPQYYVVFGQSYSTETTQQVPCDYPEPTTPELIEPPAVENLTYEVLEFNFTPDTGNNTSRLQFQIKLNNPNEFSIKGIVVLTLNSDGLEYSGNFSKDATSSCYEISANSNCILTYDKESSLDLGLVNSLQLVNVEYYLTN</sequence>
<dbReference type="OrthoDB" id="1357614at2"/>
<reference evidence="1 2" key="1">
    <citation type="submission" date="2016-10" db="EMBL/GenBank/DDBJ databases">
        <authorList>
            <person name="de Groot N.N."/>
        </authorList>
    </citation>
    <scope>NUCLEOTIDE SEQUENCE [LARGE SCALE GENOMIC DNA]</scope>
    <source>
        <strain evidence="1 2">DSM 24956</strain>
    </source>
</reference>
<proteinExistence type="predicted"/>
<keyword evidence="2" id="KW-1185">Reference proteome</keyword>
<accession>A0A1H3F6K3</accession>
<dbReference type="AlphaFoldDB" id="A0A1H3F6K3"/>